<evidence type="ECO:0000313" key="2">
    <source>
        <dbReference type="Proteomes" id="UP001307849"/>
    </source>
</evidence>
<accession>A0AAN8NEU6</accession>
<keyword evidence="2" id="KW-1185">Reference proteome</keyword>
<gene>
    <name evidence="1" type="ORF">TWF506_005827</name>
</gene>
<protein>
    <submittedName>
        <fullName evidence="1">Uncharacterized protein</fullName>
    </submittedName>
</protein>
<dbReference type="EMBL" id="JAVHJM010000002">
    <property type="protein sequence ID" value="KAK6518689.1"/>
    <property type="molecule type" value="Genomic_DNA"/>
</dbReference>
<comment type="caution">
    <text evidence="1">The sequence shown here is derived from an EMBL/GenBank/DDBJ whole genome shotgun (WGS) entry which is preliminary data.</text>
</comment>
<name>A0AAN8NEU6_9PEZI</name>
<organism evidence="1 2">
    <name type="scientific">Arthrobotrys conoides</name>
    <dbReference type="NCBI Taxonomy" id="74498"/>
    <lineage>
        <taxon>Eukaryota</taxon>
        <taxon>Fungi</taxon>
        <taxon>Dikarya</taxon>
        <taxon>Ascomycota</taxon>
        <taxon>Pezizomycotina</taxon>
        <taxon>Orbiliomycetes</taxon>
        <taxon>Orbiliales</taxon>
        <taxon>Orbiliaceae</taxon>
        <taxon>Arthrobotrys</taxon>
    </lineage>
</organism>
<dbReference type="AlphaFoldDB" id="A0AAN8NEU6"/>
<reference evidence="1 2" key="1">
    <citation type="submission" date="2019-10" db="EMBL/GenBank/DDBJ databases">
        <authorList>
            <person name="Palmer J.M."/>
        </authorList>
    </citation>
    <scope>NUCLEOTIDE SEQUENCE [LARGE SCALE GENOMIC DNA]</scope>
    <source>
        <strain evidence="1 2">TWF506</strain>
    </source>
</reference>
<dbReference type="Proteomes" id="UP001307849">
    <property type="component" value="Unassembled WGS sequence"/>
</dbReference>
<sequence length="105" mass="12081">MFLLFYPSQLVRSRPEAATRSSRLELAKFILEALKETPLQDLLKSGRKDFTASRLERSRGNTCTFSINTVKKSFRKMKSQSSNRLAQRLAIFHPIIMIATLDVYV</sequence>
<proteinExistence type="predicted"/>
<evidence type="ECO:0000313" key="1">
    <source>
        <dbReference type="EMBL" id="KAK6518689.1"/>
    </source>
</evidence>